<comment type="subcellular location">
    <subcellularLocation>
        <location evidence="1">Endoplasmic reticulum membrane</location>
        <topology evidence="1">Multi-pass membrane protein</topology>
    </subcellularLocation>
</comment>
<keyword evidence="7 10" id="KW-1133">Transmembrane helix</keyword>
<keyword evidence="5 10" id="KW-0812">Transmembrane</keyword>
<evidence type="ECO:0000256" key="10">
    <source>
        <dbReference type="SAM" id="Phobius"/>
    </source>
</evidence>
<evidence type="ECO:0008006" key="13">
    <source>
        <dbReference type="Google" id="ProtNLM"/>
    </source>
</evidence>
<keyword evidence="4" id="KW-0337">GPI-anchor biosynthesis</keyword>
<evidence type="ECO:0000256" key="4">
    <source>
        <dbReference type="ARBA" id="ARBA00022502"/>
    </source>
</evidence>
<dbReference type="AlphaFoldDB" id="A0A1E4RJA4"/>
<dbReference type="EMBL" id="KV454541">
    <property type="protein sequence ID" value="ODV67316.1"/>
    <property type="molecule type" value="Genomic_DNA"/>
</dbReference>
<protein>
    <recommendedName>
        <fullName evidence="13">GPI transamidase component GPI17</fullName>
    </recommendedName>
</protein>
<sequence length="511" mass="58186">MSSEKVTVATSKDEGSNIKFIRRVIVGIILAIAVSFGLPLFFSTTTIYRAELPINQINDKVVNFGNEVSFRIPVYLDLPNSLEHFIPTAQNYIDDKLRSRFPQLNNIWSLELKRINSNVREERDYIVKFEYIEPPTGEDESLPTESFYISPFSKTSVLTLTDAVVNAKKVDDFLSVILLDQVFKEEIEQINRLINEESKTSTSKDVVLPYSPKYNIVFSLLTEGGKSISWDIEKSSELLKPIFKKLAPFANFTISSQIQYYSTLTNSPIYDENENAFIIPEEDLSTFINHGDWNLITHDINPTINFIVYFGQSNYDHKPLLVDNSKTNSFLIPQWGGVNVFNKEYTEGHSINIDENDLIPIMETFTSQLFELLGIVKNPKSPSIRFDSLSRISAYKNLKKSLENLSSLVKLTESLNEISIPKLTKEHVLQTLQYFDNSVKALIEQQFELAMTYSSKSILSSDKAFFEKEMVQQAYFPSEHKLAVFLPLLGPVSSIIIIGLIKLVKDVKANN</sequence>
<accession>A0A1E4RJA4</accession>
<evidence type="ECO:0000256" key="5">
    <source>
        <dbReference type="ARBA" id="ARBA00022692"/>
    </source>
</evidence>
<evidence type="ECO:0000256" key="8">
    <source>
        <dbReference type="ARBA" id="ARBA00023136"/>
    </source>
</evidence>
<dbReference type="PANTHER" id="PTHR21072">
    <property type="entry name" value="GPI TRANSAMIDASE COMPONENT PIG-S"/>
    <property type="match status" value="1"/>
</dbReference>
<evidence type="ECO:0000256" key="2">
    <source>
        <dbReference type="ARBA" id="ARBA00004687"/>
    </source>
</evidence>
<comment type="pathway">
    <text evidence="2">Glycolipid biosynthesis; glycosylphosphatidylinositol-anchor biosynthesis.</text>
</comment>
<dbReference type="Proteomes" id="UP000095085">
    <property type="component" value="Unassembled WGS sequence"/>
</dbReference>
<keyword evidence="6" id="KW-0256">Endoplasmic reticulum</keyword>
<evidence type="ECO:0000256" key="1">
    <source>
        <dbReference type="ARBA" id="ARBA00004477"/>
    </source>
</evidence>
<dbReference type="RefSeq" id="XP_020076383.1">
    <property type="nucleotide sequence ID" value="XM_020223589.1"/>
</dbReference>
<evidence type="ECO:0000256" key="3">
    <source>
        <dbReference type="ARBA" id="ARBA00005316"/>
    </source>
</evidence>
<evidence type="ECO:0000256" key="6">
    <source>
        <dbReference type="ARBA" id="ARBA00022824"/>
    </source>
</evidence>
<feature type="transmembrane region" description="Helical" evidence="10">
    <location>
        <begin position="482"/>
        <end position="504"/>
    </location>
</feature>
<feature type="transmembrane region" description="Helical" evidence="10">
    <location>
        <begin position="20"/>
        <end position="42"/>
    </location>
</feature>
<evidence type="ECO:0000313" key="12">
    <source>
        <dbReference type="Proteomes" id="UP000095085"/>
    </source>
</evidence>
<dbReference type="Pfam" id="PF10510">
    <property type="entry name" value="PIG-S"/>
    <property type="match status" value="1"/>
</dbReference>
<keyword evidence="8 10" id="KW-0472">Membrane</keyword>
<dbReference type="OrthoDB" id="28748at2759"/>
<evidence type="ECO:0000256" key="9">
    <source>
        <dbReference type="ARBA" id="ARBA00023180"/>
    </source>
</evidence>
<dbReference type="GO" id="GO:0016255">
    <property type="term" value="P:attachment of GPI anchor to protein"/>
    <property type="evidence" value="ECO:0007669"/>
    <property type="project" value="InterPro"/>
</dbReference>
<proteinExistence type="inferred from homology"/>
<organism evidence="11 12">
    <name type="scientific">Hyphopichia burtonii NRRL Y-1933</name>
    <dbReference type="NCBI Taxonomy" id="984485"/>
    <lineage>
        <taxon>Eukaryota</taxon>
        <taxon>Fungi</taxon>
        <taxon>Dikarya</taxon>
        <taxon>Ascomycota</taxon>
        <taxon>Saccharomycotina</taxon>
        <taxon>Pichiomycetes</taxon>
        <taxon>Debaryomycetaceae</taxon>
        <taxon>Hyphopichia</taxon>
    </lineage>
</organism>
<reference evidence="12" key="1">
    <citation type="submission" date="2016-05" db="EMBL/GenBank/DDBJ databases">
        <title>Comparative genomics of biotechnologically important yeasts.</title>
        <authorList>
            <consortium name="DOE Joint Genome Institute"/>
            <person name="Riley R."/>
            <person name="Haridas S."/>
            <person name="Wolfe K.H."/>
            <person name="Lopes M.R."/>
            <person name="Hittinger C.T."/>
            <person name="Goker M."/>
            <person name="Salamov A."/>
            <person name="Wisecaver J."/>
            <person name="Long T.M."/>
            <person name="Aerts A.L."/>
            <person name="Barry K."/>
            <person name="Choi C."/>
            <person name="Clum A."/>
            <person name="Coughlan A.Y."/>
            <person name="Deshpande S."/>
            <person name="Douglass A.P."/>
            <person name="Hanson S.J."/>
            <person name="Klenk H.-P."/>
            <person name="Labutti K."/>
            <person name="Lapidus A."/>
            <person name="Lindquist E."/>
            <person name="Lipzen A."/>
            <person name="Meier-Kolthoff J.P."/>
            <person name="Ohm R.A."/>
            <person name="Otillar R.P."/>
            <person name="Pangilinan J."/>
            <person name="Peng Y."/>
            <person name="Rokas A."/>
            <person name="Rosa C.A."/>
            <person name="Scheuner C."/>
            <person name="Sibirny A.A."/>
            <person name="Slot J.C."/>
            <person name="Stielow J.B."/>
            <person name="Sun H."/>
            <person name="Kurtzman C.P."/>
            <person name="Blackwell M."/>
            <person name="Grigoriev I.V."/>
            <person name="Jeffries T.W."/>
        </authorList>
    </citation>
    <scope>NUCLEOTIDE SEQUENCE [LARGE SCALE GENOMIC DNA]</scope>
    <source>
        <strain evidence="12">NRRL Y-1933</strain>
    </source>
</reference>
<name>A0A1E4RJA4_9ASCO</name>
<dbReference type="UniPathway" id="UPA00196"/>
<dbReference type="GO" id="GO:0006506">
    <property type="term" value="P:GPI anchor biosynthetic process"/>
    <property type="evidence" value="ECO:0007669"/>
    <property type="project" value="UniProtKB-UniPathway"/>
</dbReference>
<keyword evidence="9" id="KW-0325">Glycoprotein</keyword>
<dbReference type="GeneID" id="30998138"/>
<dbReference type="GO" id="GO:0042765">
    <property type="term" value="C:GPI-anchor transamidase complex"/>
    <property type="evidence" value="ECO:0007669"/>
    <property type="project" value="InterPro"/>
</dbReference>
<keyword evidence="12" id="KW-1185">Reference proteome</keyword>
<evidence type="ECO:0000256" key="7">
    <source>
        <dbReference type="ARBA" id="ARBA00022989"/>
    </source>
</evidence>
<evidence type="ECO:0000313" key="11">
    <source>
        <dbReference type="EMBL" id="ODV67316.1"/>
    </source>
</evidence>
<dbReference type="InterPro" id="IPR019540">
    <property type="entry name" value="PtdIno-glycan_biosynth_class_S"/>
</dbReference>
<dbReference type="PANTHER" id="PTHR21072:SF13">
    <property type="entry name" value="GPI TRANSAMIDASE COMPONENT PIG-S"/>
    <property type="match status" value="1"/>
</dbReference>
<comment type="similarity">
    <text evidence="3">Belongs to the PIGS family.</text>
</comment>
<gene>
    <name evidence="11" type="ORF">HYPBUDRAFT_6589</name>
</gene>
<dbReference type="STRING" id="984485.A0A1E4RJA4"/>